<dbReference type="SUPFAM" id="SSF52540">
    <property type="entry name" value="P-loop containing nucleoside triphosphate hydrolases"/>
    <property type="match status" value="1"/>
</dbReference>
<evidence type="ECO:0000256" key="1">
    <source>
        <dbReference type="SAM" id="MobiDB-lite"/>
    </source>
</evidence>
<reference evidence="2" key="1">
    <citation type="submission" date="2016-03" db="EMBL/GenBank/DDBJ databases">
        <title>Co-evolution between Pasteurellaceae and their hosts.</title>
        <authorList>
            <person name="Hansen M.J."/>
            <person name="Bojesen A.M."/>
            <person name="Planet P."/>
        </authorList>
    </citation>
    <scope>NUCLEOTIDE SEQUENCE</scope>
    <source>
        <strain evidence="2">146/S8/89</strain>
    </source>
</reference>
<gene>
    <name evidence="2" type="ORF">A6A20_11540</name>
</gene>
<evidence type="ECO:0000313" key="3">
    <source>
        <dbReference type="Proteomes" id="UP001155500"/>
    </source>
</evidence>
<dbReference type="EMBL" id="LWID01000001">
    <property type="protein sequence ID" value="MDG6896230.1"/>
    <property type="molecule type" value="Genomic_DNA"/>
</dbReference>
<organism evidence="2 3">
    <name type="scientific">Volucribacter amazonae</name>
    <dbReference type="NCBI Taxonomy" id="256731"/>
    <lineage>
        <taxon>Bacteria</taxon>
        <taxon>Pseudomonadati</taxon>
        <taxon>Pseudomonadota</taxon>
        <taxon>Gammaproteobacteria</taxon>
        <taxon>Pasteurellales</taxon>
        <taxon>Pasteurellaceae</taxon>
        <taxon>Volucribacter</taxon>
    </lineage>
</organism>
<protein>
    <submittedName>
        <fullName evidence="2">Ribonucleoside-triphosphate reductase</fullName>
    </submittedName>
</protein>
<feature type="region of interest" description="Disordered" evidence="1">
    <location>
        <begin position="1"/>
        <end position="38"/>
    </location>
</feature>
<accession>A0A9X4PIZ4</accession>
<sequence>MLKNPFKNDDNLEKEQSDFVDAFESKDHAEQESDPFITEEEEIGQQDKFDSTLKAIEPVIEDNKPLVSSSEPVNSYTFNKFNGNEYKYQSQIKTDKLQKRDIEQDLNDEEYHQRLVELNTDAENKHYILFFGQPASGKTWIIGSILHYMKNYLGGTVYLDTQKTTESEEELFYQLQDRFNGVIHAEKITSTDTKQYFEFHICFTPKDSSKPPINMVFIDASGEHSEQGFRTKHNNNSGQLPNYLTAILESNVKTKLVFVYDQSLQDERGSIPQVNVLDAVFIHIQHIQKRHNKFFPKALLMSKSDRIYASDYSTVERCGGDAMTYAVYKIPAFANSFFNESPENKTIFYQMGKFSTNSDLLLEFDKECPERLFRWLYMTGTGGISPIKEQSCWDKFMAWLKGK</sequence>
<feature type="compositionally biased region" description="Basic and acidic residues" evidence="1">
    <location>
        <begin position="1"/>
        <end position="31"/>
    </location>
</feature>
<dbReference type="InterPro" id="IPR027417">
    <property type="entry name" value="P-loop_NTPase"/>
</dbReference>
<dbReference type="Proteomes" id="UP001155500">
    <property type="component" value="Unassembled WGS sequence"/>
</dbReference>
<dbReference type="RefSeq" id="WP_279573580.1">
    <property type="nucleotide sequence ID" value="NZ_LWID01000001.1"/>
</dbReference>
<dbReference type="Gene3D" id="3.40.50.300">
    <property type="entry name" value="P-loop containing nucleotide triphosphate hydrolases"/>
    <property type="match status" value="1"/>
</dbReference>
<comment type="caution">
    <text evidence="2">The sequence shown here is derived from an EMBL/GenBank/DDBJ whole genome shotgun (WGS) entry which is preliminary data.</text>
</comment>
<dbReference type="AlphaFoldDB" id="A0A9X4PIZ4"/>
<proteinExistence type="predicted"/>
<keyword evidence="3" id="KW-1185">Reference proteome</keyword>
<name>A0A9X4PIZ4_9PAST</name>
<evidence type="ECO:0000313" key="2">
    <source>
        <dbReference type="EMBL" id="MDG6896230.1"/>
    </source>
</evidence>